<evidence type="ECO:0000313" key="7">
    <source>
        <dbReference type="Proteomes" id="UP000326939"/>
    </source>
</evidence>
<feature type="repeat" description="PPR" evidence="3">
    <location>
        <begin position="768"/>
        <end position="802"/>
    </location>
</feature>
<feature type="repeat" description="PPR" evidence="3">
    <location>
        <begin position="908"/>
        <end position="942"/>
    </location>
</feature>
<dbReference type="GO" id="GO:0003729">
    <property type="term" value="F:mRNA binding"/>
    <property type="evidence" value="ECO:0007669"/>
    <property type="project" value="TreeGrafter"/>
</dbReference>
<dbReference type="Pfam" id="PF13812">
    <property type="entry name" value="PPR_3"/>
    <property type="match status" value="1"/>
</dbReference>
<dbReference type="NCBIfam" id="TIGR00756">
    <property type="entry name" value="PPR"/>
    <property type="match status" value="10"/>
</dbReference>
<feature type="region of interest" description="Disordered" evidence="4">
    <location>
        <begin position="1"/>
        <end position="68"/>
    </location>
</feature>
<evidence type="ECO:0000256" key="2">
    <source>
        <dbReference type="ARBA" id="ARBA00022737"/>
    </source>
</evidence>
<comment type="similarity">
    <text evidence="1">Belongs to the PPR family. P subfamily.</text>
</comment>
<feature type="repeat" description="PPR" evidence="3">
    <location>
        <begin position="873"/>
        <end position="907"/>
    </location>
</feature>
<feature type="repeat" description="PPR" evidence="3">
    <location>
        <begin position="291"/>
        <end position="325"/>
    </location>
</feature>
<dbReference type="EMBL" id="VDCV01000019">
    <property type="protein sequence ID" value="KAB5512321.1"/>
    <property type="molecule type" value="Genomic_DNA"/>
</dbReference>
<reference evidence="7" key="1">
    <citation type="journal article" date="2019" name="Gigascience">
        <title>De novo genome assembly of the endangered Acer yangbiense, a plant species with extremely small populations endemic to Yunnan Province, China.</title>
        <authorList>
            <person name="Yang J."/>
            <person name="Wariss H.M."/>
            <person name="Tao L."/>
            <person name="Zhang R."/>
            <person name="Yun Q."/>
            <person name="Hollingsworth P."/>
            <person name="Dao Z."/>
            <person name="Luo G."/>
            <person name="Guo H."/>
            <person name="Ma Y."/>
            <person name="Sun W."/>
        </authorList>
    </citation>
    <scope>NUCLEOTIDE SEQUENCE [LARGE SCALE GENOMIC DNA]</scope>
    <source>
        <strain evidence="7">cv. br00</strain>
    </source>
</reference>
<dbReference type="InterPro" id="IPR002885">
    <property type="entry name" value="PPR_rpt"/>
</dbReference>
<comment type="caution">
    <text evidence="6">The sequence shown here is derived from an EMBL/GenBank/DDBJ whole genome shotgun (WGS) entry which is preliminary data.</text>
</comment>
<feature type="repeat" description="PPR" evidence="3">
    <location>
        <begin position="803"/>
        <end position="837"/>
    </location>
</feature>
<dbReference type="SUPFAM" id="SSF81901">
    <property type="entry name" value="HCP-like"/>
    <property type="match status" value="2"/>
</dbReference>
<feature type="repeat" description="PPR" evidence="3">
    <location>
        <begin position="943"/>
        <end position="977"/>
    </location>
</feature>
<dbReference type="InterPro" id="IPR011990">
    <property type="entry name" value="TPR-like_helical_dom_sf"/>
</dbReference>
<dbReference type="Pfam" id="PF17177">
    <property type="entry name" value="PPR_long"/>
    <property type="match status" value="1"/>
</dbReference>
<dbReference type="PANTHER" id="PTHR47934">
    <property type="entry name" value="PENTATRICOPEPTIDE REPEAT-CONTAINING PROTEIN PET309, MITOCHONDRIAL"/>
    <property type="match status" value="1"/>
</dbReference>
<dbReference type="InterPro" id="IPR033443">
    <property type="entry name" value="PROP1-like_PPR_dom"/>
</dbReference>
<name>A0A5N5IZH6_9ROSI</name>
<feature type="repeat" description="PPR" evidence="3">
    <location>
        <begin position="431"/>
        <end position="465"/>
    </location>
</feature>
<dbReference type="Pfam" id="PF13041">
    <property type="entry name" value="PPR_2"/>
    <property type="match status" value="3"/>
</dbReference>
<feature type="repeat" description="PPR" evidence="3">
    <location>
        <begin position="186"/>
        <end position="220"/>
    </location>
</feature>
<dbReference type="PROSITE" id="PS51375">
    <property type="entry name" value="PPR"/>
    <property type="match status" value="15"/>
</dbReference>
<feature type="repeat" description="PPR" evidence="3">
    <location>
        <begin position="838"/>
        <end position="872"/>
    </location>
</feature>
<gene>
    <name evidence="6" type="ORF">DKX38_029349</name>
</gene>
<organism evidence="6 7">
    <name type="scientific">Salix brachista</name>
    <dbReference type="NCBI Taxonomy" id="2182728"/>
    <lineage>
        <taxon>Eukaryota</taxon>
        <taxon>Viridiplantae</taxon>
        <taxon>Streptophyta</taxon>
        <taxon>Embryophyta</taxon>
        <taxon>Tracheophyta</taxon>
        <taxon>Spermatophyta</taxon>
        <taxon>Magnoliopsida</taxon>
        <taxon>eudicotyledons</taxon>
        <taxon>Gunneridae</taxon>
        <taxon>Pentapetalae</taxon>
        <taxon>rosids</taxon>
        <taxon>fabids</taxon>
        <taxon>Malpighiales</taxon>
        <taxon>Salicaceae</taxon>
        <taxon>Saliceae</taxon>
        <taxon>Salix</taxon>
    </lineage>
</organism>
<dbReference type="Gene3D" id="1.25.40.10">
    <property type="entry name" value="Tetratricopeptide repeat domain"/>
    <property type="match status" value="7"/>
</dbReference>
<protein>
    <recommendedName>
        <fullName evidence="5">PROP1-like PPR domain-containing protein</fullName>
    </recommendedName>
</protein>
<dbReference type="Pfam" id="PF01535">
    <property type="entry name" value="PPR"/>
    <property type="match status" value="4"/>
</dbReference>
<feature type="repeat" description="PPR" evidence="3">
    <location>
        <begin position="361"/>
        <end position="395"/>
    </location>
</feature>
<evidence type="ECO:0000256" key="4">
    <source>
        <dbReference type="SAM" id="MobiDB-lite"/>
    </source>
</evidence>
<accession>A0A5N5IZH6</accession>
<dbReference type="PANTHER" id="PTHR47934:SF6">
    <property type="entry name" value="MITOCHONDRIAL GROUP I INTRON SPLICING FACTOR CCM1-RELATED"/>
    <property type="match status" value="1"/>
</dbReference>
<feature type="repeat" description="PPR" evidence="3">
    <location>
        <begin position="396"/>
        <end position="430"/>
    </location>
</feature>
<proteinExistence type="inferred from homology"/>
<dbReference type="GO" id="GO:0007005">
    <property type="term" value="P:mitochondrion organization"/>
    <property type="evidence" value="ECO:0007669"/>
    <property type="project" value="TreeGrafter"/>
</dbReference>
<keyword evidence="2" id="KW-0677">Repeat</keyword>
<dbReference type="AlphaFoldDB" id="A0A5N5IZH6"/>
<feature type="repeat" description="PPR" evidence="3">
    <location>
        <begin position="256"/>
        <end position="290"/>
    </location>
</feature>
<evidence type="ECO:0000259" key="5">
    <source>
        <dbReference type="Pfam" id="PF17177"/>
    </source>
</evidence>
<dbReference type="InterPro" id="IPR051114">
    <property type="entry name" value="Mito_RNA_Proc_CCM1"/>
</dbReference>
<evidence type="ECO:0000313" key="6">
    <source>
        <dbReference type="EMBL" id="KAB5512321.1"/>
    </source>
</evidence>
<dbReference type="GO" id="GO:0006396">
    <property type="term" value="P:RNA processing"/>
    <property type="evidence" value="ECO:0007669"/>
    <property type="project" value="TreeGrafter"/>
</dbReference>
<dbReference type="Proteomes" id="UP000326939">
    <property type="component" value="Chromosome 19"/>
</dbReference>
<feature type="repeat" description="PPR" evidence="3">
    <location>
        <begin position="326"/>
        <end position="360"/>
    </location>
</feature>
<keyword evidence="7" id="KW-1185">Reference proteome</keyword>
<sequence>MKIIILESPFLPPPPNFKPKPKPKPINPDKIPIKSSIHPDPWSLSDGNNISKPKPKSRNPKNPLSDDNARRIIIAKARYLSLLRKHQGPQAQTPKWIKRTPEQMVQYLEDDRNGHLYGKHVGAAIKRVRGLAGKKNEERDMRLLMSGFVGKLSFREMCVVLKEQKGWREARDFFSWMKLQLSYHPSVIVYTILLRLYGQVGKIKLAEQTFLEMLEVGCEPDEVACGTMLCSYARWGHHRAMFSFYSAIKEREIVVSIAVYNFMLSSLQKKSLHGKVIVLWRQMVEKRVAPNNFTYTVVISSLVKEGLREEAFKTFNEMRTIGLVPEEVIYSLLITISTKNRNWHEAMRLYEDMRSHRIVPSKFTCASLLTMYYKTKDYSKALSLFTQMQSKKIAADEVIYGLLIRIFGKLGLYEDAQKTFEETEQSGLLSNEKTYLAMAQVHLSSGNFEKALSVIEVMKSRNIWLSRFAYIVLLQCYCMKEDLDSAEATFQALSKIGYPDAGSCSDMINLYVRLGLTEKAKDFIVQIRKGQLDFDDELFSTVIKVFCKEGMLKDAEQLVYEMGTNASFKDNRFFKTFSKVMYGENKELENIMVSADTMALGLILSLYLENGNFTKTEEFLKLILEAGSGLSVVSQLVNNFIREGDLFKAEEVNGHLIKLGSRLEDETIASLISVYGRQNKLKQAQEVYAAVADSPILRNPIINSMIDACVKCGKFEEAYLLYKEVLQRGHNLDAVGIGMVVNALTYSGKHPEAENIICRSIQDRMELDTVAYNIFIKAMLEAGRLHFAASIYEHMLSLGFTPSIQTYNTMISVYGRGRKLDKAVEVFNMACSLGVSLDEKAYMNMINYYGKAGKRHEASLLFAKMQEEGIKPGVVSYNIMVKVYAMSGLYHEVEDLFKAMERDGCPPDSSMYLSLVQAYSESSKCLEAEETINVMRKKGIPPSCAHFKHLLYALVKAGLMIEAERVYMELLSAGLNPDLLCCRAMLRGYMDYGHVEKGIKFFEQIRESVKADRFIMSAAVHLYKSAGKKLEAEVVFESMKNLRISFLDELEVGLKIQRPSHVSRATDQGTI</sequence>
<feature type="repeat" description="PPR" evidence="3">
    <location>
        <begin position="698"/>
        <end position="732"/>
    </location>
</feature>
<feature type="repeat" description="PPR" evidence="3">
    <location>
        <begin position="535"/>
        <end position="565"/>
    </location>
</feature>
<dbReference type="GO" id="GO:0005739">
    <property type="term" value="C:mitochondrion"/>
    <property type="evidence" value="ECO:0007669"/>
    <property type="project" value="TreeGrafter"/>
</dbReference>
<evidence type="ECO:0000256" key="3">
    <source>
        <dbReference type="PROSITE-ProRule" id="PRU00708"/>
    </source>
</evidence>
<feature type="domain" description="PROP1-like PPR" evidence="5">
    <location>
        <begin position="275"/>
        <end position="411"/>
    </location>
</feature>
<evidence type="ECO:0000256" key="1">
    <source>
        <dbReference type="ARBA" id="ARBA00007626"/>
    </source>
</evidence>